<gene>
    <name evidence="1" type="ORF">AJE_16884</name>
</gene>
<dbReference type="Pfam" id="PF07308">
    <property type="entry name" value="DUF1456"/>
    <property type="match status" value="2"/>
</dbReference>
<comment type="caution">
    <text evidence="1">The sequence shown here is derived from an EMBL/GenBank/DDBJ whole genome shotgun (WGS) entry which is preliminary data.</text>
</comment>
<dbReference type="EMBL" id="AHTH01000055">
    <property type="protein sequence ID" value="EHR39478.1"/>
    <property type="molecule type" value="Genomic_DNA"/>
</dbReference>
<dbReference type="PANTHER" id="PTHR37805">
    <property type="entry name" value="CYTOPLASMIC PROTEIN-RELATED"/>
    <property type="match status" value="1"/>
</dbReference>
<dbReference type="Proteomes" id="UP000012046">
    <property type="component" value="Unassembled WGS sequence"/>
</dbReference>
<evidence type="ECO:0000313" key="2">
    <source>
        <dbReference type="Proteomes" id="UP000012046"/>
    </source>
</evidence>
<reference evidence="1 2" key="1">
    <citation type="journal article" date="2012" name="J. Bacteriol.">
        <title>Genome Sequence of Extracellular-Protease-Producing Alishewanella jeotgali Isolated from Traditional Korean Fermented Seafood.</title>
        <authorList>
            <person name="Jung J."/>
            <person name="Chun J."/>
            <person name="Park W."/>
        </authorList>
    </citation>
    <scope>NUCLEOTIDE SEQUENCE [LARGE SCALE GENOMIC DNA]</scope>
    <source>
        <strain evidence="1 2">KCTC 22429</strain>
    </source>
</reference>
<dbReference type="eggNOG" id="COG4807">
    <property type="taxonomic scope" value="Bacteria"/>
</dbReference>
<dbReference type="InterPro" id="IPR009921">
    <property type="entry name" value="YehS-like"/>
</dbReference>
<sequence length="156" mass="17873">MTNNDILRRLRYILNINNSNLAATFALGGLVATKEQIISWLAKDEDPEFVALLDIELAQFLNGLITSKRGMREGEQPVAESRLNNNLILRKLKIAFNLRDDDFLELLQLANFRLGRSELSAFFRKPDHPHYRQCQAQVLRNVLKGLQLKLRPGTSE</sequence>
<evidence type="ECO:0008006" key="3">
    <source>
        <dbReference type="Google" id="ProtNLM"/>
    </source>
</evidence>
<dbReference type="PANTHER" id="PTHR37805:SF1">
    <property type="entry name" value="CYTOPLASMIC PROTEIN"/>
    <property type="match status" value="1"/>
</dbReference>
<dbReference type="RefSeq" id="WP_008951877.1">
    <property type="nucleotide sequence ID" value="NZ_AHTH01000055.1"/>
</dbReference>
<organism evidence="1 2">
    <name type="scientific">Alishewanella jeotgali KCTC 22429</name>
    <dbReference type="NCBI Taxonomy" id="1129374"/>
    <lineage>
        <taxon>Bacteria</taxon>
        <taxon>Pseudomonadati</taxon>
        <taxon>Pseudomonadota</taxon>
        <taxon>Gammaproteobacteria</taxon>
        <taxon>Alteromonadales</taxon>
        <taxon>Alteromonadaceae</taxon>
        <taxon>Alishewanella</taxon>
    </lineage>
</organism>
<name>H3ZJ09_9ALTE</name>
<proteinExistence type="predicted"/>
<protein>
    <recommendedName>
        <fullName evidence="3">DUF1456 family protein</fullName>
    </recommendedName>
</protein>
<keyword evidence="2" id="KW-1185">Reference proteome</keyword>
<accession>H3ZJ09</accession>
<dbReference type="STRING" id="1129374.AJE_16884"/>
<evidence type="ECO:0000313" key="1">
    <source>
        <dbReference type="EMBL" id="EHR39478.1"/>
    </source>
</evidence>
<dbReference type="PATRIC" id="fig|1129374.4.peg.3345"/>
<dbReference type="AlphaFoldDB" id="H3ZJ09"/>